<dbReference type="GO" id="GO:0016787">
    <property type="term" value="F:hydrolase activity"/>
    <property type="evidence" value="ECO:0007669"/>
    <property type="project" value="UniProtKB-KW"/>
</dbReference>
<evidence type="ECO:0000256" key="3">
    <source>
        <dbReference type="ARBA" id="ARBA00022840"/>
    </source>
</evidence>
<dbReference type="GO" id="GO:0005524">
    <property type="term" value="F:ATP binding"/>
    <property type="evidence" value="ECO:0007669"/>
    <property type="project" value="UniProtKB-KW"/>
</dbReference>
<dbReference type="InterPro" id="IPR050628">
    <property type="entry name" value="SNF2_RAD54_helicase_TF"/>
</dbReference>
<dbReference type="PANTHER" id="PTHR45626">
    <property type="entry name" value="TRANSCRIPTION TERMINATION FACTOR 2-RELATED"/>
    <property type="match status" value="1"/>
</dbReference>
<sequence>MLVLLSGVLDQEPRRPMGEWLILDEAHAIKNRERRTYHSIFTLRLQFDSCLMMTGTPLDNKWDDSYALLSILHGHPITSFLPFQAAFLQSLSSSPDFPEGFHRERYIQMLDACSLRRPQTTIEQEFPMLDRKRIVTFALDPEDRRRSNDAYNMFKKSRKPGGRGGKLAGWKYLVQAQQYACHPMLVELKFERAALVRAMYLNEAMDTIEEGDQAATDQLVRTAARVQWAARSHQKAFDHQEGF</sequence>
<dbReference type="InterPro" id="IPR038718">
    <property type="entry name" value="SNF2-like_sf"/>
</dbReference>
<protein>
    <submittedName>
        <fullName evidence="5">Putative ATP-dependent helicase</fullName>
    </submittedName>
</protein>
<dbReference type="Pfam" id="PF00176">
    <property type="entry name" value="SNF2-rel_dom"/>
    <property type="match status" value="1"/>
</dbReference>
<dbReference type="PROSITE" id="PS51192">
    <property type="entry name" value="HELICASE_ATP_BIND_1"/>
    <property type="match status" value="1"/>
</dbReference>
<keyword evidence="3" id="KW-0067">ATP-binding</keyword>
<organism evidence="5 6">
    <name type="scientific">Fusarium oxysporum f. sp. raphani</name>
    <dbReference type="NCBI Taxonomy" id="96318"/>
    <lineage>
        <taxon>Eukaryota</taxon>
        <taxon>Fungi</taxon>
        <taxon>Dikarya</taxon>
        <taxon>Ascomycota</taxon>
        <taxon>Pezizomycotina</taxon>
        <taxon>Sordariomycetes</taxon>
        <taxon>Hypocreomycetidae</taxon>
        <taxon>Hypocreales</taxon>
        <taxon>Nectriaceae</taxon>
        <taxon>Fusarium</taxon>
        <taxon>Fusarium oxysporum species complex</taxon>
    </lineage>
</organism>
<evidence type="ECO:0000313" key="5">
    <source>
        <dbReference type="EMBL" id="KAG7431866.1"/>
    </source>
</evidence>
<dbReference type="GO" id="GO:0004386">
    <property type="term" value="F:helicase activity"/>
    <property type="evidence" value="ECO:0007669"/>
    <property type="project" value="UniProtKB-KW"/>
</dbReference>
<dbReference type="GO" id="GO:0006281">
    <property type="term" value="P:DNA repair"/>
    <property type="evidence" value="ECO:0007669"/>
    <property type="project" value="TreeGrafter"/>
</dbReference>
<keyword evidence="1" id="KW-0547">Nucleotide-binding</keyword>
<dbReference type="SUPFAM" id="SSF52540">
    <property type="entry name" value="P-loop containing nucleoside triphosphate hydrolases"/>
    <property type="match status" value="1"/>
</dbReference>
<dbReference type="Gene3D" id="3.40.50.10810">
    <property type="entry name" value="Tandem AAA-ATPase domain"/>
    <property type="match status" value="1"/>
</dbReference>
<keyword evidence="5" id="KW-0347">Helicase</keyword>
<keyword evidence="2" id="KW-0378">Hydrolase</keyword>
<evidence type="ECO:0000256" key="2">
    <source>
        <dbReference type="ARBA" id="ARBA00022801"/>
    </source>
</evidence>
<dbReference type="GO" id="GO:0008094">
    <property type="term" value="F:ATP-dependent activity, acting on DNA"/>
    <property type="evidence" value="ECO:0007669"/>
    <property type="project" value="TreeGrafter"/>
</dbReference>
<name>A0A8J5PLH1_FUSOX</name>
<dbReference type="InterPro" id="IPR014001">
    <property type="entry name" value="Helicase_ATP-bd"/>
</dbReference>
<evidence type="ECO:0000259" key="4">
    <source>
        <dbReference type="PROSITE" id="PS51192"/>
    </source>
</evidence>
<dbReference type="AlphaFoldDB" id="A0A8J5PLH1"/>
<reference evidence="5" key="1">
    <citation type="submission" date="2021-04" db="EMBL/GenBank/DDBJ databases">
        <title>First draft genome resource for Brassicaceae pathogens Fusarium oxysporum f. sp. raphani and Fusarium oxysporum f. sp. rapae.</title>
        <authorList>
            <person name="Asai S."/>
        </authorList>
    </citation>
    <scope>NUCLEOTIDE SEQUENCE</scope>
    <source>
        <strain evidence="5">Tf1262</strain>
    </source>
</reference>
<dbReference type="GO" id="GO:0005634">
    <property type="term" value="C:nucleus"/>
    <property type="evidence" value="ECO:0007669"/>
    <property type="project" value="TreeGrafter"/>
</dbReference>
<feature type="domain" description="Helicase ATP-binding" evidence="4">
    <location>
        <begin position="1"/>
        <end position="75"/>
    </location>
</feature>
<proteinExistence type="predicted"/>
<dbReference type="Proteomes" id="UP000693942">
    <property type="component" value="Unassembled WGS sequence"/>
</dbReference>
<dbReference type="EMBL" id="JAELUR010000004">
    <property type="protein sequence ID" value="KAG7431866.1"/>
    <property type="molecule type" value="Genomic_DNA"/>
</dbReference>
<comment type="caution">
    <text evidence="5">The sequence shown here is derived from an EMBL/GenBank/DDBJ whole genome shotgun (WGS) entry which is preliminary data.</text>
</comment>
<evidence type="ECO:0000256" key="1">
    <source>
        <dbReference type="ARBA" id="ARBA00022741"/>
    </source>
</evidence>
<gene>
    <name evidence="5" type="ORF">Forpi1262_v005713</name>
</gene>
<evidence type="ECO:0000313" key="6">
    <source>
        <dbReference type="Proteomes" id="UP000693942"/>
    </source>
</evidence>
<dbReference type="InterPro" id="IPR000330">
    <property type="entry name" value="SNF2_N"/>
</dbReference>
<dbReference type="InterPro" id="IPR027417">
    <property type="entry name" value="P-loop_NTPase"/>
</dbReference>
<accession>A0A8J5PLH1</accession>